<evidence type="ECO:0000313" key="3">
    <source>
        <dbReference type="Proteomes" id="UP000075755"/>
    </source>
</evidence>
<proteinExistence type="predicted"/>
<evidence type="ECO:0008006" key="5">
    <source>
        <dbReference type="Google" id="ProtNLM"/>
    </source>
</evidence>
<evidence type="ECO:0000313" key="2">
    <source>
        <dbReference type="EMBL" id="MBB3709900.1"/>
    </source>
</evidence>
<evidence type="ECO:0000313" key="1">
    <source>
        <dbReference type="EMBL" id="AMS40173.1"/>
    </source>
</evidence>
<dbReference type="EMBL" id="JACICB010000037">
    <property type="protein sequence ID" value="MBB3709900.1"/>
    <property type="molecule type" value="Genomic_DNA"/>
</dbReference>
<protein>
    <recommendedName>
        <fullName evidence="5">Propionyl-coenzyme A carboxylase alpha polypeptide</fullName>
    </recommendedName>
</protein>
<dbReference type="Proteomes" id="UP000075755">
    <property type="component" value="Chromosome"/>
</dbReference>
<reference evidence="2 4" key="2">
    <citation type="submission" date="2020-08" db="EMBL/GenBank/DDBJ databases">
        <title>Genomic Encyclopedia of Type Strains, Phase IV (KMG-IV): sequencing the most valuable type-strain genomes for metagenomic binning, comparative biology and taxonomic classification.</title>
        <authorList>
            <person name="Goeker M."/>
        </authorList>
    </citation>
    <scope>NUCLEOTIDE SEQUENCE [LARGE SCALE GENOMIC DNA]</scope>
    <source>
        <strain evidence="2 4">DSM 10368</strain>
    </source>
</reference>
<dbReference type="AlphaFoldDB" id="A0AAC8YKW0"/>
<sequence>MCNERSLRGQLISPLVGEMAGRPEGGVQAPALKVISATSLGA</sequence>
<keyword evidence="4" id="KW-1185">Reference proteome</keyword>
<dbReference type="Proteomes" id="UP000577697">
    <property type="component" value="Unassembled WGS sequence"/>
</dbReference>
<accession>A0AAC8YKW0</accession>
<dbReference type="EMBL" id="CP015005">
    <property type="protein sequence ID" value="AMS40173.1"/>
    <property type="molecule type" value="Genomic_DNA"/>
</dbReference>
<name>A0AAC8YKW0_AMIAI</name>
<reference evidence="1 3" key="1">
    <citation type="submission" date="2016-03" db="EMBL/GenBank/DDBJ databases">
        <title>Complete genome of Aminobacter aminovorans KCTC 2477.</title>
        <authorList>
            <person name="Kim K.M."/>
        </authorList>
    </citation>
    <scope>NUCLEOTIDE SEQUENCE [LARGE SCALE GENOMIC DNA]</scope>
    <source>
        <strain evidence="1 3">KCTC 2477</strain>
    </source>
</reference>
<organism evidence="1 3">
    <name type="scientific">Aminobacter aminovorans</name>
    <name type="common">Chelatobacter heintzii</name>
    <dbReference type="NCBI Taxonomy" id="83263"/>
    <lineage>
        <taxon>Bacteria</taxon>
        <taxon>Pseudomonadati</taxon>
        <taxon>Pseudomonadota</taxon>
        <taxon>Alphaproteobacteria</taxon>
        <taxon>Hyphomicrobiales</taxon>
        <taxon>Phyllobacteriaceae</taxon>
        <taxon>Aminobacter</taxon>
    </lineage>
</organism>
<evidence type="ECO:0000313" key="4">
    <source>
        <dbReference type="Proteomes" id="UP000577697"/>
    </source>
</evidence>
<gene>
    <name evidence="1" type="ORF">AA2016_1238</name>
    <name evidence="2" type="ORF">FHS67_006259</name>
</gene>
<dbReference type="KEGG" id="aak:AA2016_1238"/>